<gene>
    <name evidence="1" type="ORF">M8818_006790</name>
</gene>
<protein>
    <submittedName>
        <fullName evidence="1">Uncharacterized protein</fullName>
    </submittedName>
</protein>
<evidence type="ECO:0000313" key="2">
    <source>
        <dbReference type="Proteomes" id="UP001320706"/>
    </source>
</evidence>
<accession>A0ACC3S9B1</accession>
<evidence type="ECO:0000313" key="1">
    <source>
        <dbReference type="EMBL" id="KAK8196625.1"/>
    </source>
</evidence>
<keyword evidence="2" id="KW-1185">Reference proteome</keyword>
<comment type="caution">
    <text evidence="1">The sequence shown here is derived from an EMBL/GenBank/DDBJ whole genome shotgun (WGS) entry which is preliminary data.</text>
</comment>
<reference evidence="1" key="1">
    <citation type="submission" date="2024-02" db="EMBL/GenBank/DDBJ databases">
        <title>Metagenome Assembled Genome of Zalaria obscura JY119.</title>
        <authorList>
            <person name="Vighnesh L."/>
            <person name="Jagadeeshwari U."/>
            <person name="Venkata Ramana C."/>
            <person name="Sasikala C."/>
        </authorList>
    </citation>
    <scope>NUCLEOTIDE SEQUENCE</scope>
    <source>
        <strain evidence="1">JY119</strain>
    </source>
</reference>
<proteinExistence type="predicted"/>
<organism evidence="1 2">
    <name type="scientific">Zalaria obscura</name>
    <dbReference type="NCBI Taxonomy" id="2024903"/>
    <lineage>
        <taxon>Eukaryota</taxon>
        <taxon>Fungi</taxon>
        <taxon>Dikarya</taxon>
        <taxon>Ascomycota</taxon>
        <taxon>Pezizomycotina</taxon>
        <taxon>Dothideomycetes</taxon>
        <taxon>Dothideomycetidae</taxon>
        <taxon>Dothideales</taxon>
        <taxon>Zalariaceae</taxon>
        <taxon>Zalaria</taxon>
    </lineage>
</organism>
<name>A0ACC3S9B1_9PEZI</name>
<sequence length="327" mass="35734">MSHKITGKEVGSTGYGLMGLTWRPQPPPVEQSFAAMKAALSSGANFWNGGELYGTPERNSLHLLNEYFTKYPEDAEKVVISIKGGLKKGEMAPDGSEANVRRSIDECLNVLDGKKFLDVFECARVDPKTPIEITIRAMAKYVEEGKLGGISLSECSENSIRRAAKVHKISAVEVEFSLWATDILENGIAKACYELGIPVTGQIKSPDDIPEGDFRKYQPRFQPDVWEKNMELVRDIEKIAKKKGCTSGQVAIAWVKAQNGKPGMPEIIPIPGASHEDRVKENMVDVDLSKDDLAEIDAILKDATIIGGRYGGHAAALCNGDSPELKE</sequence>
<dbReference type="Proteomes" id="UP001320706">
    <property type="component" value="Unassembled WGS sequence"/>
</dbReference>
<dbReference type="EMBL" id="JAMKPW020000041">
    <property type="protein sequence ID" value="KAK8196625.1"/>
    <property type="molecule type" value="Genomic_DNA"/>
</dbReference>